<dbReference type="EMBL" id="LGTL01000004">
    <property type="protein sequence ID" value="KPA82684.1"/>
    <property type="molecule type" value="Genomic_DNA"/>
</dbReference>
<protein>
    <submittedName>
        <fullName evidence="4">Uncharacterized protein</fullName>
    </submittedName>
</protein>
<keyword evidence="2" id="KW-0472">Membrane</keyword>
<keyword evidence="3" id="KW-0732">Signal</keyword>
<evidence type="ECO:0000256" key="1">
    <source>
        <dbReference type="SAM" id="MobiDB-lite"/>
    </source>
</evidence>
<dbReference type="AlphaFoldDB" id="A0A0N0DX82"/>
<reference evidence="4 5" key="1">
    <citation type="submission" date="2015-07" db="EMBL/GenBank/DDBJ databases">
        <title>High-quality genome of monoxenous trypanosomatid Leptomonas pyrrhocoris.</title>
        <authorList>
            <person name="Flegontov P."/>
            <person name="Butenko A."/>
            <person name="Firsov S."/>
            <person name="Vlcek C."/>
            <person name="Logacheva M.D."/>
            <person name="Field M."/>
            <person name="Filatov D."/>
            <person name="Flegontova O."/>
            <person name="Gerasimov E."/>
            <person name="Jackson A.P."/>
            <person name="Kelly S."/>
            <person name="Opperdoes F."/>
            <person name="O'Reilly A."/>
            <person name="Votypka J."/>
            <person name="Yurchenko V."/>
            <person name="Lukes J."/>
        </authorList>
    </citation>
    <scope>NUCLEOTIDE SEQUENCE [LARGE SCALE GENOMIC DNA]</scope>
    <source>
        <strain evidence="4">H10</strain>
    </source>
</reference>
<accession>A0A0N0DX82</accession>
<dbReference type="Proteomes" id="UP000037923">
    <property type="component" value="Unassembled WGS sequence"/>
</dbReference>
<dbReference type="RefSeq" id="XP_015661123.1">
    <property type="nucleotide sequence ID" value="XM_015799521.1"/>
</dbReference>
<keyword evidence="5" id="KW-1185">Reference proteome</keyword>
<name>A0A0N0DX82_LEPPY</name>
<dbReference type="PANTHER" id="PTHR39669:SF2">
    <property type="entry name" value="MEMBRANE-ASSOCIATED PROTEIN"/>
    <property type="match status" value="1"/>
</dbReference>
<dbReference type="OMA" id="HRGAFIW"/>
<dbReference type="GeneID" id="26902799"/>
<feature type="signal peptide" evidence="3">
    <location>
        <begin position="1"/>
        <end position="25"/>
    </location>
</feature>
<dbReference type="RefSeq" id="XP_015661124.1">
    <property type="nucleotide sequence ID" value="XM_015799522.1"/>
</dbReference>
<organism evidence="4 5">
    <name type="scientific">Leptomonas pyrrhocoris</name>
    <name type="common">Firebug parasite</name>
    <dbReference type="NCBI Taxonomy" id="157538"/>
    <lineage>
        <taxon>Eukaryota</taxon>
        <taxon>Discoba</taxon>
        <taxon>Euglenozoa</taxon>
        <taxon>Kinetoplastea</taxon>
        <taxon>Metakinetoplastina</taxon>
        <taxon>Trypanosomatida</taxon>
        <taxon>Trypanosomatidae</taxon>
        <taxon>Leishmaniinae</taxon>
        <taxon>Leptomonas</taxon>
    </lineage>
</organism>
<feature type="transmembrane region" description="Helical" evidence="2">
    <location>
        <begin position="206"/>
        <end position="231"/>
    </location>
</feature>
<proteinExistence type="predicted"/>
<dbReference type="OrthoDB" id="252716at2759"/>
<dbReference type="EMBL" id="LGTL01000004">
    <property type="protein sequence ID" value="KPA82685.1"/>
    <property type="molecule type" value="Genomic_DNA"/>
</dbReference>
<feature type="transmembrane region" description="Helical" evidence="2">
    <location>
        <begin position="108"/>
        <end position="132"/>
    </location>
</feature>
<evidence type="ECO:0000256" key="3">
    <source>
        <dbReference type="SAM" id="SignalP"/>
    </source>
</evidence>
<sequence length="529" mass="58428">MGKAVLLVGALLSFVLCMTAVTVTAQRSLECQMVWTGPSASNDLVDCLGNNKRIGAEWRYYLYPGFAALIFIFTLFGLPIVFCCRCCSCCQRCVRPKGITDRGVAQCWLWMWIVIAVLVACAVCVLLVYGVILLTQSADKILHDARHVTVAYFVDTRSNITTLLTDYSKNPPVLPDVDLSAFDVVTDKIGSNIDTIRSDYFKYFRLAEIVVCCVGGVGVALMLCMLIFACCRCTGCCPVAWSALYFIFAIIFALLSVVFTVSIYAMYAGCGEVTLQYKREPGVFQWYLVPWCDDEFDFRGLRTQVSDLETTAAKSACEELLKYCDTTDVYPGTDKNHVFMCGKGLTNAETCKTLDDVVEVIQATYAKTILTNTLCKNQTGMKYLEKCTVAECAERCVDYTHPDIAAKKYANDIIVAAGYAANVSTALSYVHPLLECNFIIDKVANTIEMPKFGSSFTTDKDDVHYCSAVRSASVMLGTGFFVGALMFILGIYIMHRGSWVWGEMHEAEEEGAGENAVSDDVRKHHSSSS</sequence>
<dbReference type="VEuPathDB" id="TriTrypDB:LpyrH10_04_0580"/>
<feature type="transmembrane region" description="Helical" evidence="2">
    <location>
        <begin position="61"/>
        <end position="87"/>
    </location>
</feature>
<feature type="transmembrane region" description="Helical" evidence="2">
    <location>
        <begin position="474"/>
        <end position="494"/>
    </location>
</feature>
<feature type="chain" id="PRO_5007418643" evidence="3">
    <location>
        <begin position="26"/>
        <end position="529"/>
    </location>
</feature>
<dbReference type="PANTHER" id="PTHR39669">
    <property type="entry name" value="MEMBRANE-ASSOCIATED PROTEIN"/>
    <property type="match status" value="1"/>
</dbReference>
<gene>
    <name evidence="4" type="ORF">ABB37_02508</name>
</gene>
<comment type="caution">
    <text evidence="4">The sequence shown here is derived from an EMBL/GenBank/DDBJ whole genome shotgun (WGS) entry which is preliminary data.</text>
</comment>
<keyword evidence="2" id="KW-1133">Transmembrane helix</keyword>
<keyword evidence="2" id="KW-0812">Transmembrane</keyword>
<feature type="transmembrane region" description="Helical" evidence="2">
    <location>
        <begin position="243"/>
        <end position="267"/>
    </location>
</feature>
<feature type="region of interest" description="Disordered" evidence="1">
    <location>
        <begin position="510"/>
        <end position="529"/>
    </location>
</feature>
<evidence type="ECO:0000256" key="2">
    <source>
        <dbReference type="SAM" id="Phobius"/>
    </source>
</evidence>
<evidence type="ECO:0000313" key="4">
    <source>
        <dbReference type="EMBL" id="KPA82685.1"/>
    </source>
</evidence>
<evidence type="ECO:0000313" key="5">
    <source>
        <dbReference type="Proteomes" id="UP000037923"/>
    </source>
</evidence>